<feature type="DNA-binding region" description="OmpR/PhoB-type" evidence="2">
    <location>
        <begin position="26"/>
        <end position="124"/>
    </location>
</feature>
<dbReference type="GO" id="GO:0006355">
    <property type="term" value="P:regulation of DNA-templated transcription"/>
    <property type="evidence" value="ECO:0007669"/>
    <property type="project" value="InterPro"/>
</dbReference>
<proteinExistence type="predicted"/>
<dbReference type="Pfam" id="PF00931">
    <property type="entry name" value="NB-ARC"/>
    <property type="match status" value="1"/>
</dbReference>
<dbReference type="Pfam" id="PF00486">
    <property type="entry name" value="Trans_reg_C"/>
    <property type="match status" value="1"/>
</dbReference>
<dbReference type="InterPro" id="IPR001867">
    <property type="entry name" value="OmpR/PhoB-type_DNA-bd"/>
</dbReference>
<name>A0A972NML2_9BURK</name>
<dbReference type="CDD" id="cd00383">
    <property type="entry name" value="trans_reg_C"/>
    <property type="match status" value="1"/>
</dbReference>
<dbReference type="GO" id="GO:0043531">
    <property type="term" value="F:ADP binding"/>
    <property type="evidence" value="ECO:0007669"/>
    <property type="project" value="InterPro"/>
</dbReference>
<dbReference type="InterPro" id="IPR036388">
    <property type="entry name" value="WH-like_DNA-bd_sf"/>
</dbReference>
<protein>
    <recommendedName>
        <fullName evidence="3">OmpR/PhoB-type domain-containing protein</fullName>
    </recommendedName>
</protein>
<dbReference type="InterPro" id="IPR027417">
    <property type="entry name" value="P-loop_NTPase"/>
</dbReference>
<dbReference type="PANTHER" id="PTHR47691">
    <property type="entry name" value="REGULATOR-RELATED"/>
    <property type="match status" value="1"/>
</dbReference>
<evidence type="ECO:0000259" key="3">
    <source>
        <dbReference type="PROSITE" id="PS51755"/>
    </source>
</evidence>
<dbReference type="PROSITE" id="PS51755">
    <property type="entry name" value="OMPR_PHOB"/>
    <property type="match status" value="1"/>
</dbReference>
<feature type="domain" description="OmpR/PhoB-type" evidence="3">
    <location>
        <begin position="26"/>
        <end position="124"/>
    </location>
</feature>
<dbReference type="Gene3D" id="1.10.10.10">
    <property type="entry name" value="Winged helix-like DNA-binding domain superfamily/Winged helix DNA-binding domain"/>
    <property type="match status" value="1"/>
</dbReference>
<reference evidence="4 5" key="1">
    <citation type="submission" date="2019-11" db="EMBL/GenBank/DDBJ databases">
        <title>Metabolism of dissolved organic matter in forest soils.</title>
        <authorList>
            <person name="Cyle K.T."/>
            <person name="Wilhelm R.C."/>
            <person name="Martinez C.E."/>
        </authorList>
    </citation>
    <scope>NUCLEOTIDE SEQUENCE [LARGE SCALE GENOMIC DNA]</scope>
    <source>
        <strain evidence="4 5">5N</strain>
    </source>
</reference>
<dbReference type="EMBL" id="WOEZ01000049">
    <property type="protein sequence ID" value="NPT55058.1"/>
    <property type="molecule type" value="Genomic_DNA"/>
</dbReference>
<dbReference type="PRINTS" id="PR00364">
    <property type="entry name" value="DISEASERSIST"/>
</dbReference>
<organism evidence="4 5">
    <name type="scientific">Paraburkholderia elongata</name>
    <dbReference type="NCBI Taxonomy" id="2675747"/>
    <lineage>
        <taxon>Bacteria</taxon>
        <taxon>Pseudomonadati</taxon>
        <taxon>Pseudomonadota</taxon>
        <taxon>Betaproteobacteria</taxon>
        <taxon>Burkholderiales</taxon>
        <taxon>Burkholderiaceae</taxon>
        <taxon>Paraburkholderia</taxon>
    </lineage>
</organism>
<accession>A0A972NML2</accession>
<dbReference type="InterPro" id="IPR016032">
    <property type="entry name" value="Sig_transdc_resp-reg_C-effctor"/>
</dbReference>
<evidence type="ECO:0000256" key="2">
    <source>
        <dbReference type="PROSITE-ProRule" id="PRU01091"/>
    </source>
</evidence>
<evidence type="ECO:0000313" key="4">
    <source>
        <dbReference type="EMBL" id="NPT55058.1"/>
    </source>
</evidence>
<dbReference type="Proteomes" id="UP000655523">
    <property type="component" value="Unassembled WGS sequence"/>
</dbReference>
<evidence type="ECO:0000256" key="1">
    <source>
        <dbReference type="ARBA" id="ARBA00023125"/>
    </source>
</evidence>
<keyword evidence="1 2" id="KW-0238">DNA-binding</keyword>
<dbReference type="Gene3D" id="3.40.50.300">
    <property type="entry name" value="P-loop containing nucleotide triphosphate hydrolases"/>
    <property type="match status" value="1"/>
</dbReference>
<dbReference type="InterPro" id="IPR058852">
    <property type="entry name" value="HTH_77"/>
</dbReference>
<dbReference type="InterPro" id="IPR002182">
    <property type="entry name" value="NB-ARC"/>
</dbReference>
<sequence length="970" mass="105434">MEVAYDLRSVLRKSGYRVPPAVPSIDDAIAFGPFHLFPAQHVLLEGGKPVRVGSRALEILVALVERPGEMVSKKELVARVWPDTIVEEGNLKVHIAALRKALGDSRDGNRYLVNVPGRGYIFVAPVVHPKRPALPTTDFGANPHSCHIPLPLTRILGREDVVETIVNKLSESHIVTIVGPGGIGKTTVALAVAAKFVASKDDSVGFVDLAPLTDHLLVPTALATMLGVAVRSDNPIPSLIAFLTGRQMLIVLDSCEHVVAAVAMMASQLLEGIADLHILATSREPLRVTGESVQRLPPLKTPAASDALTAAEALTFPSIQLFVERTSERIGAFRLTDIDAPLVGEICRKLDGNPLAIELAASRVDAFGIRGVVTLLNDRFRLLTSGWRNAPPRHQTLMVTLDWSYDLLAEIERVLLRRLGIFVGYFDLEAASKVAASGAVTSSDVLNGVATLVDKSLVSADVGRTVARYRLLDTTAAYARKQLVDHAEFDQSARSHAEYYLALLERAGTEATLQRNEDWAIAYGAHVDNVRAALDWAFSLNGDAVIGVSLTIEAVSLWTHLSLMNECRSRVNRALESVKCGANGDRRQEMRLLTALGVALYSIGPGPESGTVWTKVLEIAEEVGDIDYRLRALWGLWVVCVTGGNHRSGLSLAKQFSTLAAKTTDPVALFIGDRLVGTSLHFLGEHQGARRHFNLMLSRPISSTSRAQIVRFQFDQSVAGRAFLSRILWVQGYPDHATHEAEGSVEDAQALRHGLSLCYALGQAACPIALLTGDMTAARRNVSMLLEHSLRHELPLWQTMGRCFSGMLQFRKGDHSSGLLLLGQAIDELREAGFALYHTAALCEYAGALGSVGELARAQAAINEALAQSARNDELWCMPELLRVKGELVLLEADSNGVSAAENYFHKSFALAQQQGALSWELRAAISLARLEKNQRFEGQAQKLLALAYARFSEGFDTADMREAKLLLVR</sequence>
<comment type="caution">
    <text evidence="4">The sequence shown here is derived from an EMBL/GenBank/DDBJ whole genome shotgun (WGS) entry which is preliminary data.</text>
</comment>
<gene>
    <name evidence="4" type="ORF">GNZ13_10650</name>
</gene>
<dbReference type="Pfam" id="PF25872">
    <property type="entry name" value="HTH_77"/>
    <property type="match status" value="1"/>
</dbReference>
<dbReference type="SUPFAM" id="SSF46894">
    <property type="entry name" value="C-terminal effector domain of the bipartite response regulators"/>
    <property type="match status" value="1"/>
</dbReference>
<dbReference type="AlphaFoldDB" id="A0A972NML2"/>
<keyword evidence="5" id="KW-1185">Reference proteome</keyword>
<dbReference type="PANTHER" id="PTHR47691:SF3">
    <property type="entry name" value="HTH-TYPE TRANSCRIPTIONAL REGULATOR RV0890C-RELATED"/>
    <property type="match status" value="1"/>
</dbReference>
<evidence type="ECO:0000313" key="5">
    <source>
        <dbReference type="Proteomes" id="UP000655523"/>
    </source>
</evidence>
<dbReference type="GO" id="GO:0003677">
    <property type="term" value="F:DNA binding"/>
    <property type="evidence" value="ECO:0007669"/>
    <property type="project" value="UniProtKB-UniRule"/>
</dbReference>
<dbReference type="SMART" id="SM00862">
    <property type="entry name" value="Trans_reg_C"/>
    <property type="match status" value="1"/>
</dbReference>
<dbReference type="GO" id="GO:0000160">
    <property type="term" value="P:phosphorelay signal transduction system"/>
    <property type="evidence" value="ECO:0007669"/>
    <property type="project" value="InterPro"/>
</dbReference>
<dbReference type="SUPFAM" id="SSF52540">
    <property type="entry name" value="P-loop containing nucleoside triphosphate hydrolases"/>
    <property type="match status" value="1"/>
</dbReference>